<dbReference type="EMBL" id="KB456267">
    <property type="protein sequence ID" value="EMF10841.1"/>
    <property type="molecule type" value="Genomic_DNA"/>
</dbReference>
<name>N1QEI0_SPHMS</name>
<dbReference type="Proteomes" id="UP000016931">
    <property type="component" value="Unassembled WGS sequence"/>
</dbReference>
<dbReference type="RefSeq" id="XP_016758962.1">
    <property type="nucleotide sequence ID" value="XM_016902682.1"/>
</dbReference>
<dbReference type="AlphaFoldDB" id="N1QEI0"/>
<dbReference type="OrthoDB" id="9970124at2759"/>
<dbReference type="InterPro" id="IPR002509">
    <property type="entry name" value="NODB_dom"/>
</dbReference>
<dbReference type="GO" id="GO:0016810">
    <property type="term" value="F:hydrolase activity, acting on carbon-nitrogen (but not peptide) bonds"/>
    <property type="evidence" value="ECO:0007669"/>
    <property type="project" value="InterPro"/>
</dbReference>
<dbReference type="PANTHER" id="PTHR43123">
    <property type="entry name" value="POLYSACCHARIDE DEACETYLASE-RELATED"/>
    <property type="match status" value="1"/>
</dbReference>
<dbReference type="STRING" id="692275.N1QEI0"/>
<evidence type="ECO:0000313" key="3">
    <source>
        <dbReference type="Proteomes" id="UP000016931"/>
    </source>
</evidence>
<dbReference type="GO" id="GO:0005975">
    <property type="term" value="P:carbohydrate metabolic process"/>
    <property type="evidence" value="ECO:0007669"/>
    <property type="project" value="InterPro"/>
</dbReference>
<dbReference type="eggNOG" id="ENOG502QQRF">
    <property type="taxonomic scope" value="Eukaryota"/>
</dbReference>
<dbReference type="SUPFAM" id="SSF88713">
    <property type="entry name" value="Glycoside hydrolase/deacetylase"/>
    <property type="match status" value="1"/>
</dbReference>
<dbReference type="OMA" id="DLPYWEP"/>
<proteinExistence type="predicted"/>
<dbReference type="PROSITE" id="PS51677">
    <property type="entry name" value="NODB"/>
    <property type="match status" value="1"/>
</dbReference>
<organism evidence="2 3">
    <name type="scientific">Sphaerulina musiva (strain SO2202)</name>
    <name type="common">Poplar stem canker fungus</name>
    <name type="synonym">Septoria musiva</name>
    <dbReference type="NCBI Taxonomy" id="692275"/>
    <lineage>
        <taxon>Eukaryota</taxon>
        <taxon>Fungi</taxon>
        <taxon>Dikarya</taxon>
        <taxon>Ascomycota</taxon>
        <taxon>Pezizomycotina</taxon>
        <taxon>Dothideomycetes</taxon>
        <taxon>Dothideomycetidae</taxon>
        <taxon>Mycosphaerellales</taxon>
        <taxon>Mycosphaerellaceae</taxon>
        <taxon>Sphaerulina</taxon>
    </lineage>
</organism>
<feature type="domain" description="NodB homology" evidence="1">
    <location>
        <begin position="83"/>
        <end position="314"/>
    </location>
</feature>
<dbReference type="HOGENOM" id="CLU_029940_0_0_1"/>
<dbReference type="GeneID" id="27899819"/>
<dbReference type="Gene3D" id="3.20.20.370">
    <property type="entry name" value="Glycoside hydrolase/deacetylase"/>
    <property type="match status" value="1"/>
</dbReference>
<dbReference type="Pfam" id="PF01522">
    <property type="entry name" value="Polysacc_deac_1"/>
    <property type="match status" value="1"/>
</dbReference>
<accession>N1QEI0</accession>
<dbReference type="InterPro" id="IPR011330">
    <property type="entry name" value="Glyco_hydro/deAcase_b/a-brl"/>
</dbReference>
<dbReference type="PANTHER" id="PTHR43123:SF1">
    <property type="entry name" value="POLYSACCHARIDE DEACETYLASE-RELATED"/>
    <property type="match status" value="1"/>
</dbReference>
<gene>
    <name evidence="2" type="ORF">SEPMUDRAFT_135101</name>
</gene>
<evidence type="ECO:0000313" key="2">
    <source>
        <dbReference type="EMBL" id="EMF10841.1"/>
    </source>
</evidence>
<keyword evidence="3" id="KW-1185">Reference proteome</keyword>
<sequence>MPSPPAPETYVPHPTFHYDRDFRGYGEQGLQGLQWPNKAKIAVSFVINYEEGGERSVLSGDGQSESNLTEQPSKAARINERNYQVESEYEYGSRAGFWRLFRLFNKYHMHFTLYAVAQAVEELPEVAKRCVEMGHDVASHAYRWVEYHDMSVEEETEWIRKALVSLKGLTGQAPKGWYYGRASPRSRTLVPQVYEEMGEKLVWMSDSYADDVPYWMDRPDEKDKPDAKGILMVPYSYANNDFKFHTAGSGFRDPQGFYIHLKNAFDMLYEEGEEGSPKMMTIGLHCRIIGQPGRAKALKDFVDYISKKEGVWVATRTEIAEAFAEQFPYQKGFLAKAKE</sequence>
<protein>
    <submittedName>
        <fullName evidence="2">Carbohydrate esterase family 4 protein</fullName>
    </submittedName>
</protein>
<reference evidence="2 3" key="1">
    <citation type="journal article" date="2012" name="PLoS Pathog.">
        <title>Diverse lifestyles and strategies of plant pathogenesis encoded in the genomes of eighteen Dothideomycetes fungi.</title>
        <authorList>
            <person name="Ohm R.A."/>
            <person name="Feau N."/>
            <person name="Henrissat B."/>
            <person name="Schoch C.L."/>
            <person name="Horwitz B.A."/>
            <person name="Barry K.W."/>
            <person name="Condon B.J."/>
            <person name="Copeland A.C."/>
            <person name="Dhillon B."/>
            <person name="Glaser F."/>
            <person name="Hesse C.N."/>
            <person name="Kosti I."/>
            <person name="LaButti K."/>
            <person name="Lindquist E.A."/>
            <person name="Lucas S."/>
            <person name="Salamov A.A."/>
            <person name="Bradshaw R.E."/>
            <person name="Ciuffetti L."/>
            <person name="Hamelin R.C."/>
            <person name="Kema G.H.J."/>
            <person name="Lawrence C."/>
            <person name="Scott J.A."/>
            <person name="Spatafora J.W."/>
            <person name="Turgeon B.G."/>
            <person name="de Wit P.J.G.M."/>
            <person name="Zhong S."/>
            <person name="Goodwin S.B."/>
            <person name="Grigoriev I.V."/>
        </authorList>
    </citation>
    <scope>NUCLEOTIDE SEQUENCE [LARGE SCALE GENOMIC DNA]</scope>
    <source>
        <strain evidence="2 3">SO2202</strain>
    </source>
</reference>
<evidence type="ECO:0000259" key="1">
    <source>
        <dbReference type="PROSITE" id="PS51677"/>
    </source>
</evidence>